<dbReference type="AlphaFoldDB" id="A0A1G6II99"/>
<dbReference type="STRING" id="1577474.GA0111570_11629"/>
<dbReference type="RefSeq" id="WP_175557550.1">
    <property type="nucleotide sequence ID" value="NZ_FMYF01000016.1"/>
</dbReference>
<accession>A0A1G6II99</accession>
<protein>
    <submittedName>
        <fullName evidence="1">Uncharacterized protein</fullName>
    </submittedName>
</protein>
<proteinExistence type="predicted"/>
<name>A0A1G6II99_9ACTN</name>
<sequence>MVVVRHRHEPPVLAFFQRHLGGNGHADLSRLRASYPDVTVEVHEAPL</sequence>
<evidence type="ECO:0000313" key="1">
    <source>
        <dbReference type="EMBL" id="SDC05456.1"/>
    </source>
</evidence>
<evidence type="ECO:0000313" key="2">
    <source>
        <dbReference type="Proteomes" id="UP000199086"/>
    </source>
</evidence>
<reference evidence="1 2" key="1">
    <citation type="submission" date="2016-06" db="EMBL/GenBank/DDBJ databases">
        <authorList>
            <person name="Olsen C.W."/>
            <person name="Carey S."/>
            <person name="Hinshaw L."/>
            <person name="Karasin A.I."/>
        </authorList>
    </citation>
    <scope>NUCLEOTIDE SEQUENCE [LARGE SCALE GENOMIC DNA]</scope>
    <source>
        <strain evidence="1 2">LZ-22</strain>
    </source>
</reference>
<dbReference type="EMBL" id="FMYF01000016">
    <property type="protein sequence ID" value="SDC05456.1"/>
    <property type="molecule type" value="Genomic_DNA"/>
</dbReference>
<gene>
    <name evidence="1" type="ORF">GA0111570_11629</name>
</gene>
<organism evidence="1 2">
    <name type="scientific">Raineyella antarctica</name>
    <dbReference type="NCBI Taxonomy" id="1577474"/>
    <lineage>
        <taxon>Bacteria</taxon>
        <taxon>Bacillati</taxon>
        <taxon>Actinomycetota</taxon>
        <taxon>Actinomycetes</taxon>
        <taxon>Propionibacteriales</taxon>
        <taxon>Propionibacteriaceae</taxon>
        <taxon>Raineyella</taxon>
    </lineage>
</organism>
<dbReference type="Proteomes" id="UP000199086">
    <property type="component" value="Unassembled WGS sequence"/>
</dbReference>
<keyword evidence="2" id="KW-1185">Reference proteome</keyword>